<dbReference type="PANTHER" id="PTHR42998:SF1">
    <property type="entry name" value="TYPE I RESTRICTION ENZYME HINDI METHYLASE SUBUNIT"/>
    <property type="match status" value="1"/>
</dbReference>
<evidence type="ECO:0000256" key="4">
    <source>
        <dbReference type="ARBA" id="ARBA00022679"/>
    </source>
</evidence>
<keyword evidence="6" id="KW-0680">Restriction system</keyword>
<dbReference type="InterPro" id="IPR022749">
    <property type="entry name" value="D12N6_MeTrfase_N"/>
</dbReference>
<dbReference type="EC" id="2.1.1.72" evidence="2"/>
<dbReference type="GO" id="GO:0003677">
    <property type="term" value="F:DNA binding"/>
    <property type="evidence" value="ECO:0007669"/>
    <property type="project" value="InterPro"/>
</dbReference>
<protein>
    <recommendedName>
        <fullName evidence="2">site-specific DNA-methyltransferase (adenine-specific)</fullName>
        <ecNumber evidence="2">2.1.1.72</ecNumber>
    </recommendedName>
</protein>
<dbReference type="InterPro" id="IPR029063">
    <property type="entry name" value="SAM-dependent_MTases_sf"/>
</dbReference>
<dbReference type="EMBL" id="JAEQMG010000048">
    <property type="protein sequence ID" value="MBK6088295.1"/>
    <property type="molecule type" value="Genomic_DNA"/>
</dbReference>
<dbReference type="RefSeq" id="WP_201427194.1">
    <property type="nucleotide sequence ID" value="NZ_JAEQMG010000048.1"/>
</dbReference>
<evidence type="ECO:0000259" key="9">
    <source>
        <dbReference type="Pfam" id="PF02384"/>
    </source>
</evidence>
<evidence type="ECO:0000256" key="8">
    <source>
        <dbReference type="SAM" id="Coils"/>
    </source>
</evidence>
<proteinExistence type="inferred from homology"/>
<dbReference type="Pfam" id="PF12161">
    <property type="entry name" value="HsdM_N"/>
    <property type="match status" value="1"/>
</dbReference>
<evidence type="ECO:0000256" key="1">
    <source>
        <dbReference type="ARBA" id="ARBA00006594"/>
    </source>
</evidence>
<comment type="similarity">
    <text evidence="1">Belongs to the N(4)/N(6)-methyltransferase family.</text>
</comment>
<dbReference type="GO" id="GO:0009007">
    <property type="term" value="F:site-specific DNA-methyltransferase (adenine-specific) activity"/>
    <property type="evidence" value="ECO:0007669"/>
    <property type="project" value="UniProtKB-EC"/>
</dbReference>
<evidence type="ECO:0000256" key="5">
    <source>
        <dbReference type="ARBA" id="ARBA00022691"/>
    </source>
</evidence>
<keyword evidence="4" id="KW-0808">Transferase</keyword>
<evidence type="ECO:0000313" key="11">
    <source>
        <dbReference type="EMBL" id="MBK6088295.1"/>
    </source>
</evidence>
<dbReference type="PRINTS" id="PR00507">
    <property type="entry name" value="N12N6MTFRASE"/>
</dbReference>
<evidence type="ECO:0000256" key="6">
    <source>
        <dbReference type="ARBA" id="ARBA00022747"/>
    </source>
</evidence>
<dbReference type="InterPro" id="IPR038333">
    <property type="entry name" value="T1MK-like_N_sf"/>
</dbReference>
<comment type="caution">
    <text evidence="11">The sequence shown here is derived from an EMBL/GenBank/DDBJ whole genome shotgun (WGS) entry which is preliminary data.</text>
</comment>
<dbReference type="PANTHER" id="PTHR42998">
    <property type="entry name" value="TYPE I RESTRICTION ENZYME HINDVIIP M PROTEIN-RELATED"/>
    <property type="match status" value="1"/>
</dbReference>
<keyword evidence="8" id="KW-0175">Coiled coil</keyword>
<dbReference type="InterPro" id="IPR003356">
    <property type="entry name" value="DNA_methylase_A-5"/>
</dbReference>
<accession>A0A934WRL0</accession>
<dbReference type="Pfam" id="PF02384">
    <property type="entry name" value="N6_Mtase"/>
    <property type="match status" value="1"/>
</dbReference>
<dbReference type="InterPro" id="IPR052916">
    <property type="entry name" value="Type-I_RE_MTase_Subunit"/>
</dbReference>
<reference evidence="11" key="1">
    <citation type="submission" date="2021-01" db="EMBL/GenBank/DDBJ databases">
        <title>Genome public.</title>
        <authorList>
            <person name="Liu C."/>
            <person name="Sun Q."/>
        </authorList>
    </citation>
    <scope>NUCLEOTIDE SEQUENCE</scope>
    <source>
        <strain evidence="11">M6</strain>
    </source>
</reference>
<evidence type="ECO:0000313" key="12">
    <source>
        <dbReference type="Proteomes" id="UP000633365"/>
    </source>
</evidence>
<evidence type="ECO:0000256" key="2">
    <source>
        <dbReference type="ARBA" id="ARBA00011900"/>
    </source>
</evidence>
<keyword evidence="3 11" id="KW-0489">Methyltransferase</keyword>
<dbReference type="GO" id="GO:0032259">
    <property type="term" value="P:methylation"/>
    <property type="evidence" value="ECO:0007669"/>
    <property type="project" value="UniProtKB-KW"/>
</dbReference>
<evidence type="ECO:0000259" key="10">
    <source>
        <dbReference type="Pfam" id="PF12161"/>
    </source>
</evidence>
<evidence type="ECO:0000256" key="3">
    <source>
        <dbReference type="ARBA" id="ARBA00022603"/>
    </source>
</evidence>
<dbReference type="GO" id="GO:0008170">
    <property type="term" value="F:N-methyltransferase activity"/>
    <property type="evidence" value="ECO:0007669"/>
    <property type="project" value="InterPro"/>
</dbReference>
<feature type="domain" description="N6 adenine-specific DNA methyltransferase N-terminal" evidence="10">
    <location>
        <begin position="9"/>
        <end position="147"/>
    </location>
</feature>
<dbReference type="SUPFAM" id="SSF53335">
    <property type="entry name" value="S-adenosyl-L-methionine-dependent methyltransferases"/>
    <property type="match status" value="1"/>
</dbReference>
<dbReference type="Gene3D" id="3.40.50.150">
    <property type="entry name" value="Vaccinia Virus protein VP39"/>
    <property type="match status" value="1"/>
</dbReference>
<keyword evidence="12" id="KW-1185">Reference proteome</keyword>
<feature type="domain" description="DNA methylase adenine-specific" evidence="9">
    <location>
        <begin position="156"/>
        <end position="441"/>
    </location>
</feature>
<sequence length="596" mass="67796">MTDKELKKLKDDLWHAADMLRAGAHIAANKYGQPILGLIFLRYADILFKQHHDEIMAEYEKYKGTRMEKDIKSIAVEKCGFFLPECAYYDFINNAPDNAGKAKLVKSAMQAIEDENPKMAGVLPKEVYAQLVPDEEPELLSNIIRIFKDIPENSTIDIFGEIYEYFLGNFALSEGKDGGTFYTPATVVRYMVEVLNPEPGDKKILDPACGSGGMFVQAARYMHRHNATEADQMKFRCYGIEKEPDTVKLAKMNLLLNNVRGEITEANTFYSDPYNTVGNFDYVMANPPFNVDEVVYSRVIEDERYSTYGVPRNKTKKGGKKDSDKKETVPNANYLWIGLFASALNKNGKAALVMANSASDAGKSEYEIRRKLIEEGVISQMVTLPSNMFTSVTLPATLWFFDKHKPQTDKKDEILFIDARNIFTQVDRAHRKFSDEQIKNLGIITRLYEGDTEAFNALIKEYKTALAEAPETAEDKDTKTKAYWQEQIDWLIERFPEGKYQDVTGLCKAAKVGISYEIDKKGKQIEVIEEDSIADQDYSLNAGRYVGVVIEDDGMTEEEFKATMLNLNEEFKLLNKEAQNLELEITKNIRDLFENE</sequence>
<dbReference type="CDD" id="cd02440">
    <property type="entry name" value="AdoMet_MTases"/>
    <property type="match status" value="1"/>
</dbReference>
<feature type="coiled-coil region" evidence="8">
    <location>
        <begin position="557"/>
        <end position="584"/>
    </location>
</feature>
<name>A0A934WRL0_9FIRM</name>
<dbReference type="Gene3D" id="1.20.1260.30">
    <property type="match status" value="1"/>
</dbReference>
<keyword evidence="5" id="KW-0949">S-adenosyl-L-methionine</keyword>
<dbReference type="AlphaFoldDB" id="A0A934WRL0"/>
<gene>
    <name evidence="11" type="ORF">JKK62_06430</name>
</gene>
<dbReference type="Proteomes" id="UP000633365">
    <property type="component" value="Unassembled WGS sequence"/>
</dbReference>
<dbReference type="GO" id="GO:0009307">
    <property type="term" value="P:DNA restriction-modification system"/>
    <property type="evidence" value="ECO:0007669"/>
    <property type="project" value="UniProtKB-KW"/>
</dbReference>
<organism evidence="11 12">
    <name type="scientific">Ruminococcus difficilis</name>
    <dbReference type="NCBI Taxonomy" id="2763069"/>
    <lineage>
        <taxon>Bacteria</taxon>
        <taxon>Bacillati</taxon>
        <taxon>Bacillota</taxon>
        <taxon>Clostridia</taxon>
        <taxon>Eubacteriales</taxon>
        <taxon>Oscillospiraceae</taxon>
        <taxon>Ruminococcus</taxon>
    </lineage>
</organism>
<comment type="catalytic activity">
    <reaction evidence="7">
        <text>a 2'-deoxyadenosine in DNA + S-adenosyl-L-methionine = an N(6)-methyl-2'-deoxyadenosine in DNA + S-adenosyl-L-homocysteine + H(+)</text>
        <dbReference type="Rhea" id="RHEA:15197"/>
        <dbReference type="Rhea" id="RHEA-COMP:12418"/>
        <dbReference type="Rhea" id="RHEA-COMP:12419"/>
        <dbReference type="ChEBI" id="CHEBI:15378"/>
        <dbReference type="ChEBI" id="CHEBI:57856"/>
        <dbReference type="ChEBI" id="CHEBI:59789"/>
        <dbReference type="ChEBI" id="CHEBI:90615"/>
        <dbReference type="ChEBI" id="CHEBI:90616"/>
        <dbReference type="EC" id="2.1.1.72"/>
    </reaction>
</comment>
<evidence type="ECO:0000256" key="7">
    <source>
        <dbReference type="ARBA" id="ARBA00047942"/>
    </source>
</evidence>